<proteinExistence type="predicted"/>
<dbReference type="AlphaFoldDB" id="A0AAP8JFS2"/>
<dbReference type="EMBL" id="LR214945">
    <property type="protein sequence ID" value="VEU57096.1"/>
    <property type="molecule type" value="Genomic_DNA"/>
</dbReference>
<gene>
    <name evidence="1" type="ORF">NCTC10119_00364</name>
</gene>
<dbReference type="Proteomes" id="UP000289557">
    <property type="component" value="Chromosome"/>
</dbReference>
<evidence type="ECO:0000313" key="2">
    <source>
        <dbReference type="Proteomes" id="UP000289557"/>
    </source>
</evidence>
<organism evidence="1 2">
    <name type="scientific">Mycoplasmoides pneumoniae</name>
    <name type="common">Mycoplasma pneumoniae</name>
    <dbReference type="NCBI Taxonomy" id="2104"/>
    <lineage>
        <taxon>Bacteria</taxon>
        <taxon>Bacillati</taxon>
        <taxon>Mycoplasmatota</taxon>
        <taxon>Mycoplasmoidales</taxon>
        <taxon>Mycoplasmoidaceae</taxon>
        <taxon>Mycoplasmoides</taxon>
    </lineage>
</organism>
<dbReference type="GeneID" id="66608970"/>
<reference evidence="1 2" key="1">
    <citation type="submission" date="2019-01" db="EMBL/GenBank/DDBJ databases">
        <authorList>
            <consortium name="Pathogen Informatics"/>
        </authorList>
    </citation>
    <scope>NUCLEOTIDE SEQUENCE [LARGE SCALE GENOMIC DNA]</scope>
    <source>
        <strain evidence="1 2">NCTC10119</strain>
    </source>
</reference>
<accession>A0AAP8JFS2</accession>
<evidence type="ECO:0000313" key="1">
    <source>
        <dbReference type="EMBL" id="VEU57096.1"/>
    </source>
</evidence>
<dbReference type="RefSeq" id="WP_017532779.1">
    <property type="nucleotide sequence ID" value="NZ_AP017318.1"/>
</dbReference>
<protein>
    <submittedName>
        <fullName evidence="1">Uncharacterized protein</fullName>
    </submittedName>
</protein>
<name>A0AAP8JFS2_MYCPM</name>
<sequence length="63" mass="7253">MKTKLNALANENKAEIIVNAIGFQDGGWRDNDFLDRLEVKEDKVVSVAKTLLKKEDNKLVFRY</sequence>